<dbReference type="AlphaFoldDB" id="A0A8D8AS09"/>
<accession>A0A8D8AS09</accession>
<feature type="compositionally biased region" description="Polar residues" evidence="1">
    <location>
        <begin position="97"/>
        <end position="112"/>
    </location>
</feature>
<proteinExistence type="predicted"/>
<feature type="region of interest" description="Disordered" evidence="1">
    <location>
        <begin position="41"/>
        <end position="84"/>
    </location>
</feature>
<dbReference type="EMBL" id="HBUE01182130">
    <property type="protein sequence ID" value="CAG6520968.1"/>
    <property type="molecule type" value="Transcribed_RNA"/>
</dbReference>
<reference evidence="2" key="1">
    <citation type="submission" date="2021-05" db="EMBL/GenBank/DDBJ databases">
        <authorList>
            <person name="Alioto T."/>
            <person name="Alioto T."/>
            <person name="Gomez Garrido J."/>
        </authorList>
    </citation>
    <scope>NUCLEOTIDE SEQUENCE</scope>
</reference>
<dbReference type="EMBL" id="HBUE01045434">
    <property type="protein sequence ID" value="CAG6462421.1"/>
    <property type="molecule type" value="Transcribed_RNA"/>
</dbReference>
<name>A0A8D8AS09_CULPI</name>
<evidence type="ECO:0000313" key="2">
    <source>
        <dbReference type="EMBL" id="CAG6462421.1"/>
    </source>
</evidence>
<organism evidence="2">
    <name type="scientific">Culex pipiens</name>
    <name type="common">House mosquito</name>
    <dbReference type="NCBI Taxonomy" id="7175"/>
    <lineage>
        <taxon>Eukaryota</taxon>
        <taxon>Metazoa</taxon>
        <taxon>Ecdysozoa</taxon>
        <taxon>Arthropoda</taxon>
        <taxon>Hexapoda</taxon>
        <taxon>Insecta</taxon>
        <taxon>Pterygota</taxon>
        <taxon>Neoptera</taxon>
        <taxon>Endopterygota</taxon>
        <taxon>Diptera</taxon>
        <taxon>Nematocera</taxon>
        <taxon>Culicoidea</taxon>
        <taxon>Culicidae</taxon>
        <taxon>Culicinae</taxon>
        <taxon>Culicini</taxon>
        <taxon>Culex</taxon>
        <taxon>Culex</taxon>
    </lineage>
</organism>
<sequence>MRTGSARSSVRKITAKTSEISLRLKTCTPCRCRTIRFSGTASTSTTKLPLRRSASLETSAAGWDCGPRRAKPTEKRRPKPTDSKRITSCAIWASACSSGNCTPKPWSASSRSAKPPTRPRSGRRWRTSRPASIRNRTPNTKAHLTGWPHRTWRRPTC</sequence>
<evidence type="ECO:0000256" key="1">
    <source>
        <dbReference type="SAM" id="MobiDB-lite"/>
    </source>
</evidence>
<dbReference type="EMBL" id="HBUE01287748">
    <property type="protein sequence ID" value="CAG6572535.1"/>
    <property type="molecule type" value="Transcribed_RNA"/>
</dbReference>
<feature type="region of interest" description="Disordered" evidence="1">
    <location>
        <begin position="97"/>
        <end position="157"/>
    </location>
</feature>
<feature type="compositionally biased region" description="Basic and acidic residues" evidence="1">
    <location>
        <begin position="71"/>
        <end position="84"/>
    </location>
</feature>
<protein>
    <submittedName>
        <fullName evidence="2">(northern house mosquito) hypothetical protein</fullName>
    </submittedName>
</protein>